<dbReference type="InterPro" id="IPR023296">
    <property type="entry name" value="Glyco_hydro_beta-prop_sf"/>
</dbReference>
<dbReference type="EMBL" id="CP121261">
    <property type="protein sequence ID" value="WFP06395.1"/>
    <property type="molecule type" value="Genomic_DNA"/>
</dbReference>
<gene>
    <name evidence="2" type="ORF">P8T11_18925</name>
</gene>
<dbReference type="Proteomes" id="UP001214170">
    <property type="component" value="Chromosome"/>
</dbReference>
<keyword evidence="3" id="KW-1185">Reference proteome</keyword>
<organism evidence="2 3">
    <name type="scientific">Achromobacter spanius</name>
    <dbReference type="NCBI Taxonomy" id="217203"/>
    <lineage>
        <taxon>Bacteria</taxon>
        <taxon>Pseudomonadati</taxon>
        <taxon>Pseudomonadota</taxon>
        <taxon>Betaproteobacteria</taxon>
        <taxon>Burkholderiales</taxon>
        <taxon>Alcaligenaceae</taxon>
        <taxon>Achromobacter</taxon>
    </lineage>
</organism>
<dbReference type="Pfam" id="PF06662">
    <property type="entry name" value="C5-epim_C"/>
    <property type="match status" value="1"/>
</dbReference>
<dbReference type="RefSeq" id="WP_268080551.1">
    <property type="nucleotide sequence ID" value="NZ_CP106885.1"/>
</dbReference>
<reference evidence="2 3" key="1">
    <citation type="submission" date="2023-03" db="EMBL/GenBank/DDBJ databases">
        <title>Achromobacter spanius LIG8.</title>
        <authorList>
            <person name="Shrestha S."/>
        </authorList>
    </citation>
    <scope>NUCLEOTIDE SEQUENCE [LARGE SCALE GENOMIC DNA]</scope>
    <source>
        <strain evidence="2 3">LIG8</strain>
    </source>
</reference>
<dbReference type="Gene3D" id="2.115.10.20">
    <property type="entry name" value="Glycosyl hydrolase domain, family 43"/>
    <property type="match status" value="1"/>
</dbReference>
<sequence length="766" mass="86427">MMTTNAHVPGRLLRAGREVRWTSLLMIAAIFLLFASTAHAQRAGLWMQQFMEMSPNQWSVYQRKVEMVTKETGDARILDESPTLIAMKGLDALLRKDVVLAKTQAALLDQYAVTRQNATWFEFRWDYSTSWPYKLKAPWISGLAQGLGLSLNTWLYQATKEPRYLKAARNIAKSYLVPIENGGFLRKEADGSINFEEYPVATPTHVLNGAALATLALQDYAKVSGDNAYASTIKSAYAWWNSNIARYQVVDASYPEVVSAYSLAPHRNELLFRLLSDTPFNVRKISFKPEKGDPLTLQVGQSEDADRSTDAFLWFNPKFQNWSEPKESSLGKYRSFVPKQGEYNHAPFTFSVTPEALKQSATLELQVDDLQSGEVLVQLYTGKEYLPVGKIAMQGTQQTLSFPISAEVLGAFQDAQSVPPPVEPAYFTDNYLLVSLLGQAGHSPVLQRAARRFENSTSLTPGVYDASPRTRWLLGEPMQFKAPTEHGPEAWHTEYPSVLVADGLWQLYYSAIGEDSRWRIMHATSNDQGKTWGPSEQVLDEAHLEFHGSYAFPSVQYDKMHELYVMVFSADYDRDGHYDAVMLAESADLKTWTPPRRVASEGGLAPILWHDGEYYHIAYTIKDGESFHVMEMQSLDRLSWTLPKSIASARARLHSGFYTLARLPSRKDFFMMERFLAPGRIEWRVMCRAADSTLIDVSKSPFYVLGANPGRWDDYRYGMSFFRAPDGRLLMFLNGIPFGAEHGGSMAMVGVDEKALWKNIDTSSCH</sequence>
<evidence type="ECO:0000313" key="2">
    <source>
        <dbReference type="EMBL" id="WFP06395.1"/>
    </source>
</evidence>
<dbReference type="InterPro" id="IPR010598">
    <property type="entry name" value="C5-epim_C"/>
</dbReference>
<dbReference type="InterPro" id="IPR039721">
    <property type="entry name" value="C5-epimerase"/>
</dbReference>
<accession>A0ABY8GP17</accession>
<dbReference type="PANTHER" id="PTHR13174">
    <property type="entry name" value="D-GLUCURONYL C5-EPIMERASE"/>
    <property type="match status" value="1"/>
</dbReference>
<name>A0ABY8GP17_9BURK</name>
<dbReference type="SUPFAM" id="SSF75005">
    <property type="entry name" value="Arabinanase/levansucrase/invertase"/>
    <property type="match status" value="1"/>
</dbReference>
<evidence type="ECO:0000313" key="3">
    <source>
        <dbReference type="Proteomes" id="UP001214170"/>
    </source>
</evidence>
<dbReference type="InterPro" id="IPR008928">
    <property type="entry name" value="6-hairpin_glycosidase_sf"/>
</dbReference>
<feature type="domain" description="D-glucuronyl C5-epimerase C-terminal" evidence="1">
    <location>
        <begin position="120"/>
        <end position="257"/>
    </location>
</feature>
<dbReference type="PANTHER" id="PTHR13174:SF3">
    <property type="entry name" value="D-GLUCURONYL C5-EPIMERASE"/>
    <property type="match status" value="1"/>
</dbReference>
<dbReference type="SUPFAM" id="SSF48208">
    <property type="entry name" value="Six-hairpin glycosidases"/>
    <property type="match status" value="1"/>
</dbReference>
<evidence type="ECO:0000259" key="1">
    <source>
        <dbReference type="Pfam" id="PF06662"/>
    </source>
</evidence>
<proteinExistence type="predicted"/>
<protein>
    <submittedName>
        <fullName evidence="2">D-glucuronyl C5-epimerase family protein</fullName>
    </submittedName>
</protein>